<evidence type="ECO:0000313" key="2">
    <source>
        <dbReference type="EMBL" id="CUG41415.1"/>
    </source>
</evidence>
<feature type="compositionally biased region" description="Low complexity" evidence="1">
    <location>
        <begin position="11"/>
        <end position="25"/>
    </location>
</feature>
<gene>
    <name evidence="2" type="ORF">BSAL_79055</name>
</gene>
<dbReference type="AlphaFoldDB" id="A0A0S4J062"/>
<protein>
    <submittedName>
        <fullName evidence="2">Uncharacterized protein</fullName>
    </submittedName>
</protein>
<proteinExistence type="predicted"/>
<organism evidence="2 3">
    <name type="scientific">Bodo saltans</name>
    <name type="common">Flagellated protozoan</name>
    <dbReference type="NCBI Taxonomy" id="75058"/>
    <lineage>
        <taxon>Eukaryota</taxon>
        <taxon>Discoba</taxon>
        <taxon>Euglenozoa</taxon>
        <taxon>Kinetoplastea</taxon>
        <taxon>Metakinetoplastina</taxon>
        <taxon>Eubodonida</taxon>
        <taxon>Bodonidae</taxon>
        <taxon>Bodo</taxon>
    </lineage>
</organism>
<name>A0A0S4J062_BODSA</name>
<dbReference type="Proteomes" id="UP000051952">
    <property type="component" value="Unassembled WGS sequence"/>
</dbReference>
<feature type="compositionally biased region" description="Basic and acidic residues" evidence="1">
    <location>
        <begin position="196"/>
        <end position="206"/>
    </location>
</feature>
<feature type="compositionally biased region" description="Polar residues" evidence="1">
    <location>
        <begin position="172"/>
        <end position="182"/>
    </location>
</feature>
<keyword evidence="3" id="KW-1185">Reference proteome</keyword>
<feature type="region of interest" description="Disordered" evidence="1">
    <location>
        <begin position="160"/>
        <end position="206"/>
    </location>
</feature>
<feature type="region of interest" description="Disordered" evidence="1">
    <location>
        <begin position="1"/>
        <end position="27"/>
    </location>
</feature>
<feature type="non-terminal residue" evidence="2">
    <location>
        <position position="206"/>
    </location>
</feature>
<reference evidence="3" key="1">
    <citation type="submission" date="2015-09" db="EMBL/GenBank/DDBJ databases">
        <authorList>
            <consortium name="Pathogen Informatics"/>
        </authorList>
    </citation>
    <scope>NUCLEOTIDE SEQUENCE [LARGE SCALE GENOMIC DNA]</scope>
    <source>
        <strain evidence="3">Lake Konstanz</strain>
    </source>
</reference>
<dbReference type="EMBL" id="CYKH01000796">
    <property type="protein sequence ID" value="CUG41415.1"/>
    <property type="molecule type" value="Genomic_DNA"/>
</dbReference>
<accession>A0A0S4J062</accession>
<evidence type="ECO:0000256" key="1">
    <source>
        <dbReference type="SAM" id="MobiDB-lite"/>
    </source>
</evidence>
<sequence length="206" mass="22372">MLFRSVEADPFPRFSFPRSSPAPQREVAPSSRYFFTEDAISRHNGVGRVSPSGSTQRELESHIDPADWIASALNTPQPATTPTQRGLHLVMPPPAALPTTASTSPPIVADETTVKEPAVLRQWKQRLLTEANATAHQQLVEGIRVQSRSMGEFSHVVDHRPTRVAAHVPSYAQPTASSSSLQRRSGTPPTGGGRGDGGRRAIKERQ</sequence>
<evidence type="ECO:0000313" key="3">
    <source>
        <dbReference type="Proteomes" id="UP000051952"/>
    </source>
</evidence>
<dbReference type="VEuPathDB" id="TriTrypDB:BSAL_79055"/>